<proteinExistence type="predicted"/>
<evidence type="ECO:0000313" key="3">
    <source>
        <dbReference type="Proteomes" id="UP001459277"/>
    </source>
</evidence>
<feature type="region of interest" description="Disordered" evidence="1">
    <location>
        <begin position="38"/>
        <end position="81"/>
    </location>
</feature>
<gene>
    <name evidence="2" type="ORF">SO802_013796</name>
</gene>
<keyword evidence="3" id="KW-1185">Reference proteome</keyword>
<dbReference type="AlphaFoldDB" id="A0AAW2DAJ0"/>
<dbReference type="EMBL" id="JAZDWU010000004">
    <property type="protein sequence ID" value="KAL0006235.1"/>
    <property type="molecule type" value="Genomic_DNA"/>
</dbReference>
<dbReference type="Proteomes" id="UP001459277">
    <property type="component" value="Unassembled WGS sequence"/>
</dbReference>
<reference evidence="2 3" key="1">
    <citation type="submission" date="2024-01" db="EMBL/GenBank/DDBJ databases">
        <title>A telomere-to-telomere, gap-free genome of sweet tea (Lithocarpus litseifolius).</title>
        <authorList>
            <person name="Zhou J."/>
        </authorList>
    </citation>
    <scope>NUCLEOTIDE SEQUENCE [LARGE SCALE GENOMIC DNA]</scope>
    <source>
        <strain evidence="2">Zhou-2022a</strain>
        <tissue evidence="2">Leaf</tissue>
    </source>
</reference>
<organism evidence="2 3">
    <name type="scientific">Lithocarpus litseifolius</name>
    <dbReference type="NCBI Taxonomy" id="425828"/>
    <lineage>
        <taxon>Eukaryota</taxon>
        <taxon>Viridiplantae</taxon>
        <taxon>Streptophyta</taxon>
        <taxon>Embryophyta</taxon>
        <taxon>Tracheophyta</taxon>
        <taxon>Spermatophyta</taxon>
        <taxon>Magnoliopsida</taxon>
        <taxon>eudicotyledons</taxon>
        <taxon>Gunneridae</taxon>
        <taxon>Pentapetalae</taxon>
        <taxon>rosids</taxon>
        <taxon>fabids</taxon>
        <taxon>Fagales</taxon>
        <taxon>Fagaceae</taxon>
        <taxon>Lithocarpus</taxon>
    </lineage>
</organism>
<evidence type="ECO:0000313" key="2">
    <source>
        <dbReference type="EMBL" id="KAL0006235.1"/>
    </source>
</evidence>
<comment type="caution">
    <text evidence="2">The sequence shown here is derived from an EMBL/GenBank/DDBJ whole genome shotgun (WGS) entry which is preliminary data.</text>
</comment>
<accession>A0AAW2DAJ0</accession>
<evidence type="ECO:0000256" key="1">
    <source>
        <dbReference type="SAM" id="MobiDB-lite"/>
    </source>
</evidence>
<name>A0AAW2DAJ0_9ROSI</name>
<sequence length="81" mass="8429">SASESKHGGRGEEESIIIFKVPNKGEILGPGGPLVLYSPPSHIGNHEMSSAGPRVHGDDQYVPLNKGLVPPSTPNPTTHGP</sequence>
<protein>
    <submittedName>
        <fullName evidence="2">Uncharacterized protein</fullName>
    </submittedName>
</protein>
<feature type="non-terminal residue" evidence="2">
    <location>
        <position position="1"/>
    </location>
</feature>